<organism evidence="2 3">
    <name type="scientific">Rubroshorea leprosula</name>
    <dbReference type="NCBI Taxonomy" id="152421"/>
    <lineage>
        <taxon>Eukaryota</taxon>
        <taxon>Viridiplantae</taxon>
        <taxon>Streptophyta</taxon>
        <taxon>Embryophyta</taxon>
        <taxon>Tracheophyta</taxon>
        <taxon>Spermatophyta</taxon>
        <taxon>Magnoliopsida</taxon>
        <taxon>eudicotyledons</taxon>
        <taxon>Gunneridae</taxon>
        <taxon>Pentapetalae</taxon>
        <taxon>rosids</taxon>
        <taxon>malvids</taxon>
        <taxon>Malvales</taxon>
        <taxon>Dipterocarpaceae</taxon>
        <taxon>Rubroshorea</taxon>
    </lineage>
</organism>
<accession>A0AAV5MB37</accession>
<proteinExistence type="predicted"/>
<protein>
    <submittedName>
        <fullName evidence="2">Uncharacterized protein</fullName>
    </submittedName>
</protein>
<dbReference type="Proteomes" id="UP001054252">
    <property type="component" value="Unassembled WGS sequence"/>
</dbReference>
<evidence type="ECO:0000313" key="2">
    <source>
        <dbReference type="EMBL" id="GKV47026.1"/>
    </source>
</evidence>
<keyword evidence="3" id="KW-1185">Reference proteome</keyword>
<sequence length="83" mass="9088">MQTHHKISDTSHYNPINTTPKISGTSLRWCIHRPSCSSSLGHKKSTLVERQAPKAMATVVTATWVMVEAMATAVTATSKLRPI</sequence>
<feature type="compositionally biased region" description="Polar residues" evidence="1">
    <location>
        <begin position="10"/>
        <end position="23"/>
    </location>
</feature>
<comment type="caution">
    <text evidence="2">The sequence shown here is derived from an EMBL/GenBank/DDBJ whole genome shotgun (WGS) entry which is preliminary data.</text>
</comment>
<dbReference type="AlphaFoldDB" id="A0AAV5MB37"/>
<name>A0AAV5MB37_9ROSI</name>
<reference evidence="2 3" key="1">
    <citation type="journal article" date="2021" name="Commun. Biol.">
        <title>The genome of Shorea leprosula (Dipterocarpaceae) highlights the ecological relevance of drought in aseasonal tropical rainforests.</title>
        <authorList>
            <person name="Ng K.K.S."/>
            <person name="Kobayashi M.J."/>
            <person name="Fawcett J.A."/>
            <person name="Hatakeyama M."/>
            <person name="Paape T."/>
            <person name="Ng C.H."/>
            <person name="Ang C.C."/>
            <person name="Tnah L.H."/>
            <person name="Lee C.T."/>
            <person name="Nishiyama T."/>
            <person name="Sese J."/>
            <person name="O'Brien M.J."/>
            <person name="Copetti D."/>
            <person name="Mohd Noor M.I."/>
            <person name="Ong R.C."/>
            <person name="Putra M."/>
            <person name="Sireger I.Z."/>
            <person name="Indrioko S."/>
            <person name="Kosugi Y."/>
            <person name="Izuno A."/>
            <person name="Isagi Y."/>
            <person name="Lee S.L."/>
            <person name="Shimizu K.K."/>
        </authorList>
    </citation>
    <scope>NUCLEOTIDE SEQUENCE [LARGE SCALE GENOMIC DNA]</scope>
    <source>
        <strain evidence="2">214</strain>
    </source>
</reference>
<feature type="region of interest" description="Disordered" evidence="1">
    <location>
        <begin position="1"/>
        <end position="23"/>
    </location>
</feature>
<dbReference type="EMBL" id="BPVZ01000220">
    <property type="protein sequence ID" value="GKV47026.1"/>
    <property type="molecule type" value="Genomic_DNA"/>
</dbReference>
<evidence type="ECO:0000313" key="3">
    <source>
        <dbReference type="Proteomes" id="UP001054252"/>
    </source>
</evidence>
<evidence type="ECO:0000256" key="1">
    <source>
        <dbReference type="SAM" id="MobiDB-lite"/>
    </source>
</evidence>
<gene>
    <name evidence="2" type="ORF">SLEP1_g53969</name>
</gene>